<dbReference type="Proteomes" id="UP000006726">
    <property type="component" value="Chromosome 7"/>
</dbReference>
<protein>
    <submittedName>
        <fullName evidence="3">Uncharacterized protein</fullName>
    </submittedName>
</protein>
<dbReference type="InParanoid" id="Q5CXP7"/>
<feature type="transmembrane region" description="Helical" evidence="1">
    <location>
        <begin position="159"/>
        <end position="179"/>
    </location>
</feature>
<evidence type="ECO:0000256" key="2">
    <source>
        <dbReference type="SAM" id="SignalP"/>
    </source>
</evidence>
<name>Q5CXP7_CRYPI</name>
<evidence type="ECO:0000313" key="3">
    <source>
        <dbReference type="EMBL" id="EAK90490.1"/>
    </source>
</evidence>
<evidence type="ECO:0000256" key="1">
    <source>
        <dbReference type="SAM" id="Phobius"/>
    </source>
</evidence>
<keyword evidence="1" id="KW-0472">Membrane</keyword>
<dbReference type="KEGG" id="cpv:cgd7_5400"/>
<sequence>MNFLILLLLVLCFRYVLSQRNVAQERHDFSGSTNPAEMYGPQKLKSDYKPLPWKDKFPRYDANITEILELHKLTEKKPEFEPILTRKQEKGVDNRVPELIRPVQVRCPKGWTPWGPLCMAEVSLGPRTECFGDLGRFVSSASGTIPKQSSLYPGNFAKYSFWLTVINLLILNIIYFLFIKNRNLPGKKRSRTFFSMSSRNET</sequence>
<evidence type="ECO:0000313" key="4">
    <source>
        <dbReference type="Proteomes" id="UP000006726"/>
    </source>
</evidence>
<dbReference type="AlphaFoldDB" id="Q5CXP7"/>
<feature type="chain" id="PRO_5004253949" evidence="2">
    <location>
        <begin position="19"/>
        <end position="202"/>
    </location>
</feature>
<proteinExistence type="predicted"/>
<organism evidence="3 4">
    <name type="scientific">Cryptosporidium parvum (strain Iowa II)</name>
    <dbReference type="NCBI Taxonomy" id="353152"/>
    <lineage>
        <taxon>Eukaryota</taxon>
        <taxon>Sar</taxon>
        <taxon>Alveolata</taxon>
        <taxon>Apicomplexa</taxon>
        <taxon>Conoidasida</taxon>
        <taxon>Coccidia</taxon>
        <taxon>Eucoccidiorida</taxon>
        <taxon>Eimeriorina</taxon>
        <taxon>Cryptosporidiidae</taxon>
        <taxon>Cryptosporidium</taxon>
    </lineage>
</organism>
<feature type="signal peptide" evidence="2">
    <location>
        <begin position="1"/>
        <end position="18"/>
    </location>
</feature>
<comment type="caution">
    <text evidence="3">The sequence shown here is derived from an EMBL/GenBank/DDBJ whole genome shotgun (WGS) entry which is preliminary data.</text>
</comment>
<dbReference type="GeneID" id="3372147"/>
<dbReference type="RefSeq" id="XP_628683.1">
    <property type="nucleotide sequence ID" value="XM_628681.1"/>
</dbReference>
<gene>
    <name evidence="3" type="ORF">cgd7_5400</name>
</gene>
<reference evidence="3 4" key="1">
    <citation type="journal article" date="2004" name="Science">
        <title>Complete genome sequence of the apicomplexan, Cryptosporidium parvum.</title>
        <authorList>
            <person name="Abrahamsen M.S."/>
            <person name="Templeton T.J."/>
            <person name="Enomoto S."/>
            <person name="Abrahante J.E."/>
            <person name="Zhu G."/>
            <person name="Lancto C.A."/>
            <person name="Deng M."/>
            <person name="Liu C."/>
            <person name="Widmer G."/>
            <person name="Tzipori S."/>
            <person name="Buck G.A."/>
            <person name="Xu P."/>
            <person name="Bankier A.T."/>
            <person name="Dear P.H."/>
            <person name="Konfortov B.A."/>
            <person name="Spriggs H.F."/>
            <person name="Iyer L."/>
            <person name="Anantharaman V."/>
            <person name="Aravind L."/>
            <person name="Kapur V."/>
        </authorList>
    </citation>
    <scope>NUCLEOTIDE SEQUENCE [LARGE SCALE GENOMIC DNA]</scope>
    <source>
        <strain evidence="4">Iowa II</strain>
    </source>
</reference>
<dbReference type="VEuPathDB" id="CryptoDB:cgd7_5400"/>
<keyword evidence="4" id="KW-1185">Reference proteome</keyword>
<accession>Q5CXP7</accession>
<dbReference type="EMBL" id="AAEE01000001">
    <property type="protein sequence ID" value="EAK90490.1"/>
    <property type="molecule type" value="Genomic_DNA"/>
</dbReference>
<keyword evidence="1" id="KW-0812">Transmembrane</keyword>
<dbReference type="OrthoDB" id="343971at2759"/>
<keyword evidence="2" id="KW-0732">Signal</keyword>
<keyword evidence="1" id="KW-1133">Transmembrane helix</keyword>